<reference evidence="1 2" key="1">
    <citation type="submission" date="2022-01" db="EMBL/GenBank/DDBJ databases">
        <title>A chromosomal length assembly of Cordylochernes scorpioides.</title>
        <authorList>
            <person name="Zeh D."/>
            <person name="Zeh J."/>
        </authorList>
    </citation>
    <scope>NUCLEOTIDE SEQUENCE [LARGE SCALE GENOMIC DNA]</scope>
    <source>
        <strain evidence="1">IN4F17</strain>
        <tissue evidence="1">Whole Body</tissue>
    </source>
</reference>
<sequence length="68" mass="8568">MADYCWNLFRDLPEYTYKRKSKRLKFMKDRLLKKKWKFTMAKKEIDGREYGRQKELELKEKKSVLCWI</sequence>
<name>A0ABY6KJ74_9ARAC</name>
<evidence type="ECO:0000313" key="1">
    <source>
        <dbReference type="EMBL" id="UYV68905.1"/>
    </source>
</evidence>
<accession>A0ABY6KJ74</accession>
<evidence type="ECO:0000313" key="2">
    <source>
        <dbReference type="Proteomes" id="UP001235939"/>
    </source>
</evidence>
<organism evidence="1 2">
    <name type="scientific">Cordylochernes scorpioides</name>
    <dbReference type="NCBI Taxonomy" id="51811"/>
    <lineage>
        <taxon>Eukaryota</taxon>
        <taxon>Metazoa</taxon>
        <taxon>Ecdysozoa</taxon>
        <taxon>Arthropoda</taxon>
        <taxon>Chelicerata</taxon>
        <taxon>Arachnida</taxon>
        <taxon>Pseudoscorpiones</taxon>
        <taxon>Cheliferoidea</taxon>
        <taxon>Chernetidae</taxon>
        <taxon>Cordylochernes</taxon>
    </lineage>
</organism>
<dbReference type="EMBL" id="CP092868">
    <property type="protein sequence ID" value="UYV68905.1"/>
    <property type="molecule type" value="Genomic_DNA"/>
</dbReference>
<gene>
    <name evidence="1" type="ORF">LAZ67_6001582</name>
</gene>
<keyword evidence="2" id="KW-1185">Reference proteome</keyword>
<proteinExistence type="predicted"/>
<dbReference type="Proteomes" id="UP001235939">
    <property type="component" value="Chromosome 06"/>
</dbReference>
<protein>
    <submittedName>
        <fullName evidence="1">Uncharacterized protein</fullName>
    </submittedName>
</protein>